<organism evidence="1 2">
    <name type="scientific">Hypoxylon rubiginosum</name>
    <dbReference type="NCBI Taxonomy" id="110542"/>
    <lineage>
        <taxon>Eukaryota</taxon>
        <taxon>Fungi</taxon>
        <taxon>Dikarya</taxon>
        <taxon>Ascomycota</taxon>
        <taxon>Pezizomycotina</taxon>
        <taxon>Sordariomycetes</taxon>
        <taxon>Xylariomycetidae</taxon>
        <taxon>Xylariales</taxon>
        <taxon>Hypoxylaceae</taxon>
        <taxon>Hypoxylon</taxon>
    </lineage>
</organism>
<evidence type="ECO:0000313" key="1">
    <source>
        <dbReference type="EMBL" id="KAI4862236.1"/>
    </source>
</evidence>
<accession>A0ACB9YS56</accession>
<comment type="caution">
    <text evidence="1">The sequence shown here is derived from an EMBL/GenBank/DDBJ whole genome shotgun (WGS) entry which is preliminary data.</text>
</comment>
<sequence length="300" mass="31788">MKSSILVAASAAMLAMASPMDMEKRKYETSWVIVEYTVTVTGTETASVKPTLPFGGGQKQRPHDTTTSVQEAAATTPAPPPVVVVTVTASGSDPKPTTQTQESTPVSSDPETPAATAPASTEDPSEAGDYITEAVSRHNMHRSNHSAPDVTWSDELAGYAADTAATCVFEHDMNQGNGGYGQNLAAWGATSGAMKLGTVGALKMAITGFWYNGEFANYLPKYYDAAGPNMTTFEEWGHFSQLLWKDSIEVGCVSQFCEFGTIYSGMQSWYTVCNYGPAGNMGGGYQANVLKPLGKSILAV</sequence>
<proteinExistence type="predicted"/>
<protein>
    <submittedName>
        <fullName evidence="1">PR-1-like protein</fullName>
    </submittedName>
</protein>
<gene>
    <name evidence="1" type="ORF">F4820DRAFT_431053</name>
</gene>
<reference evidence="1 2" key="1">
    <citation type="journal article" date="2022" name="New Phytol.">
        <title>Ecological generalism drives hyperdiversity of secondary metabolite gene clusters in xylarialean endophytes.</title>
        <authorList>
            <person name="Franco M.E.E."/>
            <person name="Wisecaver J.H."/>
            <person name="Arnold A.E."/>
            <person name="Ju Y.M."/>
            <person name="Slot J.C."/>
            <person name="Ahrendt S."/>
            <person name="Moore L.P."/>
            <person name="Eastman K.E."/>
            <person name="Scott K."/>
            <person name="Konkel Z."/>
            <person name="Mondo S.J."/>
            <person name="Kuo A."/>
            <person name="Hayes R.D."/>
            <person name="Haridas S."/>
            <person name="Andreopoulos B."/>
            <person name="Riley R."/>
            <person name="LaButti K."/>
            <person name="Pangilinan J."/>
            <person name="Lipzen A."/>
            <person name="Amirebrahimi M."/>
            <person name="Yan J."/>
            <person name="Adam C."/>
            <person name="Keymanesh K."/>
            <person name="Ng V."/>
            <person name="Louie K."/>
            <person name="Northen T."/>
            <person name="Drula E."/>
            <person name="Henrissat B."/>
            <person name="Hsieh H.M."/>
            <person name="Youens-Clark K."/>
            <person name="Lutzoni F."/>
            <person name="Miadlikowska J."/>
            <person name="Eastwood D.C."/>
            <person name="Hamelin R.C."/>
            <person name="Grigoriev I.V."/>
            <person name="U'Ren J.M."/>
        </authorList>
    </citation>
    <scope>NUCLEOTIDE SEQUENCE [LARGE SCALE GENOMIC DNA]</scope>
    <source>
        <strain evidence="1 2">CBS 119005</strain>
    </source>
</reference>
<dbReference type="Proteomes" id="UP001497700">
    <property type="component" value="Unassembled WGS sequence"/>
</dbReference>
<evidence type="ECO:0000313" key="2">
    <source>
        <dbReference type="Proteomes" id="UP001497700"/>
    </source>
</evidence>
<name>A0ACB9YS56_9PEZI</name>
<dbReference type="EMBL" id="MU393530">
    <property type="protein sequence ID" value="KAI4862236.1"/>
    <property type="molecule type" value="Genomic_DNA"/>
</dbReference>
<keyword evidence="2" id="KW-1185">Reference proteome</keyword>